<accession>A0A835YR13</accession>
<dbReference type="GO" id="GO:0004792">
    <property type="term" value="F:thiosulfate-cyanide sulfurtransferase activity"/>
    <property type="evidence" value="ECO:0007669"/>
    <property type="project" value="TreeGrafter"/>
</dbReference>
<dbReference type="SUPFAM" id="SSF52821">
    <property type="entry name" value="Rhodanese/Cell cycle control phosphatase"/>
    <property type="match status" value="1"/>
</dbReference>
<dbReference type="InterPro" id="IPR035985">
    <property type="entry name" value="Ubiquitin-activating_enz"/>
</dbReference>
<dbReference type="SUPFAM" id="SSF69572">
    <property type="entry name" value="Activating enzymes of the ubiquitin-like proteins"/>
    <property type="match status" value="2"/>
</dbReference>
<dbReference type="GO" id="GO:0042292">
    <property type="term" value="F:URM1 activating enzyme activity"/>
    <property type="evidence" value="ECO:0007669"/>
    <property type="project" value="TreeGrafter"/>
</dbReference>
<dbReference type="InterPro" id="IPR000594">
    <property type="entry name" value="ThiF_NAD_FAD-bd"/>
</dbReference>
<protein>
    <recommendedName>
        <fullName evidence="3">Rhodanese domain-containing protein</fullName>
    </recommendedName>
</protein>
<evidence type="ECO:0000313" key="5">
    <source>
        <dbReference type="Proteomes" id="UP000664859"/>
    </source>
</evidence>
<evidence type="ECO:0000313" key="4">
    <source>
        <dbReference type="EMBL" id="KAG5175594.1"/>
    </source>
</evidence>
<proteinExistence type="predicted"/>
<dbReference type="GO" id="GO:0005737">
    <property type="term" value="C:cytoplasm"/>
    <property type="evidence" value="ECO:0007669"/>
    <property type="project" value="TreeGrafter"/>
</dbReference>
<dbReference type="OrthoDB" id="10261062at2759"/>
<dbReference type="SMART" id="SM00450">
    <property type="entry name" value="RHOD"/>
    <property type="match status" value="1"/>
</dbReference>
<evidence type="ECO:0000256" key="2">
    <source>
        <dbReference type="SAM" id="MobiDB-lite"/>
    </source>
</evidence>
<dbReference type="Pfam" id="PF00899">
    <property type="entry name" value="ThiF"/>
    <property type="match status" value="2"/>
</dbReference>
<feature type="region of interest" description="Disordered" evidence="2">
    <location>
        <begin position="32"/>
        <end position="56"/>
    </location>
</feature>
<sequence>MAVYSGSAAELQRLQSEVAQLKERLSLYEESGAADDQGGVGHDQQQEQHQQRRPNSILTNGEIWRYSRQLLVPGLGAEVLVIGAGGLGSALLPYLAGAGVGTIGVVDFDTVEGQQGLSKARQTLYREGQQGLSKARCAAQALRALNSSVTVNVHEQAFGHYTAEALLQGYDAVVDASDNPHMRYLISGADNPRTRHLVNDADNPRTRYLVNDACVTLGGKPLISGSALGLEGQVTVYHHRSADGSLGPCYRCVFPQGADGKLGPCYRCVFPQPMAHEAGRRCSDNGVVGPVTGVIGSLQALETLKVLGGFGTPLSGRLSTYDGADGTHYALALRPRRAACEVCGDAPVIKTMEDSRRWCEEQGLGGGACLRLPEDLPSIRCPFATDKCALDANFVFSICRLDGAVNVPYAALARAGGGGDAEIEKLRALAGDAPVYCMCRRGIDSRRAAALLQARGGFPGGIYDVAGGLVRWREDVDPDFPLY</sequence>
<keyword evidence="5" id="KW-1185">Reference proteome</keyword>
<reference evidence="4" key="1">
    <citation type="submission" date="2021-02" db="EMBL/GenBank/DDBJ databases">
        <title>First Annotated Genome of the Yellow-green Alga Tribonema minus.</title>
        <authorList>
            <person name="Mahan K.M."/>
        </authorList>
    </citation>
    <scope>NUCLEOTIDE SEQUENCE</scope>
    <source>
        <strain evidence="4">UTEX B ZZ1240</strain>
    </source>
</reference>
<dbReference type="InterPro" id="IPR036873">
    <property type="entry name" value="Rhodanese-like_dom_sf"/>
</dbReference>
<dbReference type="GO" id="GO:0016779">
    <property type="term" value="F:nucleotidyltransferase activity"/>
    <property type="evidence" value="ECO:0007669"/>
    <property type="project" value="TreeGrafter"/>
</dbReference>
<dbReference type="Gene3D" id="3.40.50.720">
    <property type="entry name" value="NAD(P)-binding Rossmann-like Domain"/>
    <property type="match status" value="2"/>
</dbReference>
<dbReference type="InterPro" id="IPR001763">
    <property type="entry name" value="Rhodanese-like_dom"/>
</dbReference>
<organism evidence="4 5">
    <name type="scientific">Tribonema minus</name>
    <dbReference type="NCBI Taxonomy" id="303371"/>
    <lineage>
        <taxon>Eukaryota</taxon>
        <taxon>Sar</taxon>
        <taxon>Stramenopiles</taxon>
        <taxon>Ochrophyta</taxon>
        <taxon>PX clade</taxon>
        <taxon>Xanthophyceae</taxon>
        <taxon>Tribonematales</taxon>
        <taxon>Tribonemataceae</taxon>
        <taxon>Tribonema</taxon>
    </lineage>
</organism>
<gene>
    <name evidence="4" type="ORF">JKP88DRAFT_337718</name>
</gene>
<dbReference type="Gene3D" id="3.40.250.10">
    <property type="entry name" value="Rhodanese-like domain"/>
    <property type="match status" value="1"/>
</dbReference>
<comment type="caution">
    <text evidence="4">The sequence shown here is derived from an EMBL/GenBank/DDBJ whole genome shotgun (WGS) entry which is preliminary data.</text>
</comment>
<dbReference type="AlphaFoldDB" id="A0A835YR13"/>
<evidence type="ECO:0000256" key="1">
    <source>
        <dbReference type="SAM" id="Coils"/>
    </source>
</evidence>
<dbReference type="PANTHER" id="PTHR10953:SF102">
    <property type="entry name" value="ADENYLYLTRANSFERASE AND SULFURTRANSFERASE MOCS3"/>
    <property type="match status" value="1"/>
</dbReference>
<feature type="coiled-coil region" evidence="1">
    <location>
        <begin position="4"/>
        <end position="31"/>
    </location>
</feature>
<dbReference type="Pfam" id="PF00581">
    <property type="entry name" value="Rhodanese"/>
    <property type="match status" value="1"/>
</dbReference>
<dbReference type="PANTHER" id="PTHR10953">
    <property type="entry name" value="UBIQUITIN-ACTIVATING ENZYME E1"/>
    <property type="match status" value="1"/>
</dbReference>
<dbReference type="EMBL" id="JAFCMP010000547">
    <property type="protein sequence ID" value="KAG5175594.1"/>
    <property type="molecule type" value="Genomic_DNA"/>
</dbReference>
<name>A0A835YR13_9STRA</name>
<dbReference type="PROSITE" id="PS50206">
    <property type="entry name" value="RHODANESE_3"/>
    <property type="match status" value="1"/>
</dbReference>
<dbReference type="Proteomes" id="UP000664859">
    <property type="component" value="Unassembled WGS sequence"/>
</dbReference>
<dbReference type="InterPro" id="IPR045886">
    <property type="entry name" value="ThiF/MoeB/HesA"/>
</dbReference>
<keyword evidence="1" id="KW-0175">Coiled coil</keyword>
<feature type="domain" description="Rhodanese" evidence="3">
    <location>
        <begin position="396"/>
        <end position="481"/>
    </location>
</feature>
<evidence type="ECO:0000259" key="3">
    <source>
        <dbReference type="PROSITE" id="PS50206"/>
    </source>
</evidence>
<dbReference type="CDD" id="cd00757">
    <property type="entry name" value="ThiF_MoeB_HesA_family"/>
    <property type="match status" value="1"/>
</dbReference>